<evidence type="ECO:0000256" key="1">
    <source>
        <dbReference type="SAM" id="MobiDB-lite"/>
    </source>
</evidence>
<keyword evidence="3" id="KW-0378">Hydrolase</keyword>
<dbReference type="GO" id="GO:0016787">
    <property type="term" value="F:hydrolase activity"/>
    <property type="evidence" value="ECO:0007669"/>
    <property type="project" value="UniProtKB-KW"/>
</dbReference>
<feature type="domain" description="AB hydrolase-1" evidence="2">
    <location>
        <begin position="41"/>
        <end position="283"/>
    </location>
</feature>
<protein>
    <submittedName>
        <fullName evidence="3">Alpha/beta hydrolase</fullName>
    </submittedName>
</protein>
<organism evidence="3 4">
    <name type="scientific">Streptomyces oryzae</name>
    <dbReference type="NCBI Taxonomy" id="1434886"/>
    <lineage>
        <taxon>Bacteria</taxon>
        <taxon>Bacillati</taxon>
        <taxon>Actinomycetota</taxon>
        <taxon>Actinomycetes</taxon>
        <taxon>Kitasatosporales</taxon>
        <taxon>Streptomycetaceae</taxon>
        <taxon>Streptomyces</taxon>
    </lineage>
</organism>
<comment type="caution">
    <text evidence="3">The sequence shown here is derived from an EMBL/GenBank/DDBJ whole genome shotgun (WGS) entry which is preliminary data.</text>
</comment>
<evidence type="ECO:0000313" key="4">
    <source>
        <dbReference type="Proteomes" id="UP001519064"/>
    </source>
</evidence>
<dbReference type="Proteomes" id="UP001519064">
    <property type="component" value="Unassembled WGS sequence"/>
</dbReference>
<gene>
    <name evidence="3" type="ORF">ITI46_02460</name>
</gene>
<dbReference type="InterPro" id="IPR050471">
    <property type="entry name" value="AB_hydrolase"/>
</dbReference>
<feature type="region of interest" description="Disordered" evidence="1">
    <location>
        <begin position="1"/>
        <end position="23"/>
    </location>
</feature>
<evidence type="ECO:0000313" key="3">
    <source>
        <dbReference type="EMBL" id="MBO8190579.1"/>
    </source>
</evidence>
<dbReference type="SUPFAM" id="SSF53474">
    <property type="entry name" value="alpha/beta-Hydrolases"/>
    <property type="match status" value="1"/>
</dbReference>
<dbReference type="PANTHER" id="PTHR43433">
    <property type="entry name" value="HYDROLASE, ALPHA/BETA FOLD FAMILY PROTEIN"/>
    <property type="match status" value="1"/>
</dbReference>
<dbReference type="Pfam" id="PF00561">
    <property type="entry name" value="Abhydrolase_1"/>
    <property type="match status" value="1"/>
</dbReference>
<sequence length="309" mass="32000">MTVVPDGSAGLVAPAARTGSTPLPDGRELAWAEWGPENGIPVLFSPGAATSRSLGFGAGVVDELGVRLIALDRPGLGASTPAPGRTFDDFAADVAAFAQARGLDRPAMVGNSQGAPFALACAAHGVVGALAVVSGADEIADPRFAEPPFTGVLPADLYRLTALATRQPEAAHAEFARFTPQAMWDMVLSGSPPCDRAVYERADFAAAYRRALDEAFAQGPDGYARDTVLAMGRWDIDLAAIGVPVDFWYGDQDFGHSPDQGEGLTARVPGAVRHLLPGVGGALLWTHASSVLHVLTGRCSHYAGEQAGS</sequence>
<dbReference type="InterPro" id="IPR029058">
    <property type="entry name" value="AB_hydrolase_fold"/>
</dbReference>
<dbReference type="Gene3D" id="3.40.50.1820">
    <property type="entry name" value="alpha/beta hydrolase"/>
    <property type="match status" value="1"/>
</dbReference>
<keyword evidence="4" id="KW-1185">Reference proteome</keyword>
<evidence type="ECO:0000259" key="2">
    <source>
        <dbReference type="Pfam" id="PF00561"/>
    </source>
</evidence>
<dbReference type="InterPro" id="IPR000073">
    <property type="entry name" value="AB_hydrolase_1"/>
</dbReference>
<dbReference type="EMBL" id="JADKMA010000007">
    <property type="protein sequence ID" value="MBO8190579.1"/>
    <property type="molecule type" value="Genomic_DNA"/>
</dbReference>
<proteinExistence type="predicted"/>
<name>A0ABS3X5C2_9ACTN</name>
<dbReference type="PANTHER" id="PTHR43433:SF5">
    <property type="entry name" value="AB HYDROLASE-1 DOMAIN-CONTAINING PROTEIN"/>
    <property type="match status" value="1"/>
</dbReference>
<accession>A0ABS3X5C2</accession>
<reference evidence="3 4" key="1">
    <citation type="submission" date="2020-11" db="EMBL/GenBank/DDBJ databases">
        <title>Streptomyces spirodelae sp. nov., isolated from duckweed.</title>
        <authorList>
            <person name="Saimee Y."/>
            <person name="Duangmal K."/>
        </authorList>
    </citation>
    <scope>NUCLEOTIDE SEQUENCE [LARGE SCALE GENOMIC DNA]</scope>
    <source>
        <strain evidence="3 4">S16-07</strain>
    </source>
</reference>